<gene>
    <name evidence="11" type="primary">secG</name>
    <name evidence="11" type="ORF">J40TS1_34530</name>
</gene>
<evidence type="ECO:0000256" key="9">
    <source>
        <dbReference type="ARBA" id="ARBA00023136"/>
    </source>
</evidence>
<feature type="transmembrane region" description="Helical" evidence="10">
    <location>
        <begin position="23"/>
        <end position="42"/>
    </location>
</feature>
<evidence type="ECO:0000256" key="2">
    <source>
        <dbReference type="ARBA" id="ARBA00008445"/>
    </source>
</evidence>
<keyword evidence="12" id="KW-1185">Reference proteome</keyword>
<dbReference type="PRINTS" id="PR01651">
    <property type="entry name" value="SECGEXPORT"/>
</dbReference>
<evidence type="ECO:0000256" key="4">
    <source>
        <dbReference type="ARBA" id="ARBA00022475"/>
    </source>
</evidence>
<dbReference type="GO" id="GO:0005886">
    <property type="term" value="C:plasma membrane"/>
    <property type="evidence" value="ECO:0007669"/>
    <property type="project" value="UniProtKB-SubCell"/>
</dbReference>
<evidence type="ECO:0000256" key="7">
    <source>
        <dbReference type="ARBA" id="ARBA00022989"/>
    </source>
</evidence>
<dbReference type="EMBL" id="BOSE01000006">
    <property type="protein sequence ID" value="GIP17811.1"/>
    <property type="molecule type" value="Genomic_DNA"/>
</dbReference>
<comment type="caution">
    <text evidence="11">The sequence shown here is derived from an EMBL/GenBank/DDBJ whole genome shotgun (WGS) entry which is preliminary data.</text>
</comment>
<dbReference type="GO" id="GO:0065002">
    <property type="term" value="P:intracellular protein transmembrane transport"/>
    <property type="evidence" value="ECO:0007669"/>
    <property type="project" value="TreeGrafter"/>
</dbReference>
<feature type="transmembrane region" description="Helical" evidence="10">
    <location>
        <begin position="73"/>
        <end position="96"/>
    </location>
</feature>
<keyword evidence="3 10" id="KW-0813">Transport</keyword>
<dbReference type="GO" id="GO:0009306">
    <property type="term" value="P:protein secretion"/>
    <property type="evidence" value="ECO:0007669"/>
    <property type="project" value="UniProtKB-UniRule"/>
</dbReference>
<dbReference type="GO" id="GO:0043952">
    <property type="term" value="P:protein transport by the Sec complex"/>
    <property type="evidence" value="ECO:0007669"/>
    <property type="project" value="TreeGrafter"/>
</dbReference>
<evidence type="ECO:0000256" key="6">
    <source>
        <dbReference type="ARBA" id="ARBA00022927"/>
    </source>
</evidence>
<comment type="function">
    <text evidence="10">Involved in protein export. Participates in an early event of protein translocation.</text>
</comment>
<keyword evidence="9 10" id="KW-0472">Membrane</keyword>
<evidence type="ECO:0000256" key="3">
    <source>
        <dbReference type="ARBA" id="ARBA00022448"/>
    </source>
</evidence>
<sequence length="98" mass="10406">MYATMELTVYVASAMLEVEVMEIALKILLIVFAIGLIGAVLLQKGKSAGLSGAITGGAEHLFGKQKARGLDLFLERLTVGLAAGFFILALVVSYFVNQ</sequence>
<evidence type="ECO:0000256" key="5">
    <source>
        <dbReference type="ARBA" id="ARBA00022692"/>
    </source>
</evidence>
<dbReference type="Pfam" id="PF03840">
    <property type="entry name" value="SecG"/>
    <property type="match status" value="1"/>
</dbReference>
<comment type="similarity">
    <text evidence="2 10">Belongs to the SecG family.</text>
</comment>
<evidence type="ECO:0000313" key="11">
    <source>
        <dbReference type="EMBL" id="GIP17811.1"/>
    </source>
</evidence>
<name>A0A920CYE1_9BACL</name>
<protein>
    <recommendedName>
        <fullName evidence="10">Protein-export membrane protein SecG</fullName>
    </recommendedName>
</protein>
<proteinExistence type="inferred from homology"/>
<dbReference type="AlphaFoldDB" id="A0A920CYE1"/>
<keyword evidence="8 10" id="KW-0811">Translocation</keyword>
<organism evidence="11 12">
    <name type="scientific">Paenibacillus montaniterrae</name>
    <dbReference type="NCBI Taxonomy" id="429341"/>
    <lineage>
        <taxon>Bacteria</taxon>
        <taxon>Bacillati</taxon>
        <taxon>Bacillota</taxon>
        <taxon>Bacilli</taxon>
        <taxon>Bacillales</taxon>
        <taxon>Paenibacillaceae</taxon>
        <taxon>Paenibacillus</taxon>
    </lineage>
</organism>
<evidence type="ECO:0000256" key="1">
    <source>
        <dbReference type="ARBA" id="ARBA00004651"/>
    </source>
</evidence>
<keyword evidence="7 10" id="KW-1133">Transmembrane helix</keyword>
<dbReference type="NCBIfam" id="TIGR00810">
    <property type="entry name" value="secG"/>
    <property type="match status" value="1"/>
</dbReference>
<keyword evidence="6 10" id="KW-0653">Protein transport</keyword>
<reference evidence="11" key="1">
    <citation type="submission" date="2021-03" db="EMBL/GenBank/DDBJ databases">
        <title>Antimicrobial resistance genes in bacteria isolated from Japanese honey, and their potential for conferring macrolide and lincosamide resistance in the American foulbrood pathogen Paenibacillus larvae.</title>
        <authorList>
            <person name="Okamoto M."/>
            <person name="Kumagai M."/>
            <person name="Kanamori H."/>
            <person name="Takamatsu D."/>
        </authorList>
    </citation>
    <scope>NUCLEOTIDE SEQUENCE</scope>
    <source>
        <strain evidence="11">J40TS1</strain>
    </source>
</reference>
<dbReference type="PANTHER" id="PTHR34182">
    <property type="entry name" value="PROTEIN-EXPORT MEMBRANE PROTEIN SECG"/>
    <property type="match status" value="1"/>
</dbReference>
<evidence type="ECO:0000256" key="10">
    <source>
        <dbReference type="RuleBase" id="RU365087"/>
    </source>
</evidence>
<evidence type="ECO:0000313" key="12">
    <source>
        <dbReference type="Proteomes" id="UP000683139"/>
    </source>
</evidence>
<dbReference type="PANTHER" id="PTHR34182:SF1">
    <property type="entry name" value="PROTEIN-EXPORT MEMBRANE PROTEIN SECG"/>
    <property type="match status" value="1"/>
</dbReference>
<keyword evidence="5 10" id="KW-0812">Transmembrane</keyword>
<keyword evidence="4 10" id="KW-1003">Cell membrane</keyword>
<dbReference type="Proteomes" id="UP000683139">
    <property type="component" value="Unassembled WGS sequence"/>
</dbReference>
<comment type="subcellular location">
    <subcellularLocation>
        <location evidence="1 10">Cell membrane</location>
        <topology evidence="1 10">Multi-pass membrane protein</topology>
    </subcellularLocation>
</comment>
<dbReference type="GO" id="GO:0015450">
    <property type="term" value="F:protein-transporting ATPase activity"/>
    <property type="evidence" value="ECO:0007669"/>
    <property type="project" value="UniProtKB-UniRule"/>
</dbReference>
<dbReference type="InterPro" id="IPR004692">
    <property type="entry name" value="SecG"/>
</dbReference>
<accession>A0A920CYE1</accession>
<evidence type="ECO:0000256" key="8">
    <source>
        <dbReference type="ARBA" id="ARBA00023010"/>
    </source>
</evidence>